<gene>
    <name evidence="1" type="ORF">DKG75_07910</name>
</gene>
<dbReference type="Pfam" id="PF12385">
    <property type="entry name" value="Peptidase_C70"/>
    <property type="match status" value="1"/>
</dbReference>
<dbReference type="AlphaFoldDB" id="A0A317E4I0"/>
<dbReference type="InterPro" id="IPR022118">
    <property type="entry name" value="Peptidase_C70_AvrRpt2"/>
</dbReference>
<evidence type="ECO:0008006" key="3">
    <source>
        <dbReference type="Google" id="ProtNLM"/>
    </source>
</evidence>
<dbReference type="Proteomes" id="UP000246077">
    <property type="component" value="Unassembled WGS sequence"/>
</dbReference>
<name>A0A317E4I0_9PROT</name>
<organism evidence="1 2">
    <name type="scientific">Zavarzinia compransoris</name>
    <dbReference type="NCBI Taxonomy" id="1264899"/>
    <lineage>
        <taxon>Bacteria</taxon>
        <taxon>Pseudomonadati</taxon>
        <taxon>Pseudomonadota</taxon>
        <taxon>Alphaproteobacteria</taxon>
        <taxon>Rhodospirillales</taxon>
        <taxon>Zavarziniaceae</taxon>
        <taxon>Zavarzinia</taxon>
    </lineage>
</organism>
<keyword evidence="2" id="KW-1185">Reference proteome</keyword>
<evidence type="ECO:0000313" key="2">
    <source>
        <dbReference type="Proteomes" id="UP000246077"/>
    </source>
</evidence>
<protein>
    <recommendedName>
        <fullName evidence="3">Peptidase C39-like domain-containing protein</fullName>
    </recommendedName>
</protein>
<dbReference type="RefSeq" id="WP_109920543.1">
    <property type="nucleotide sequence ID" value="NZ_QGLF01000002.1"/>
</dbReference>
<proteinExistence type="predicted"/>
<comment type="caution">
    <text evidence="1">The sequence shown here is derived from an EMBL/GenBank/DDBJ whole genome shotgun (WGS) entry which is preliminary data.</text>
</comment>
<sequence>MAVIEYRVPSFNMYALPQDSQVTCWAACAASARACKERRAYTEETALPEQYRAWYSQPRALRFDDISAVYRTMGMQAGRIDLSSRPALATFIRAHAPVIVGSAIVNDQGQHVSYHVRLINGYWGDPEASNEDAFQVRIYDPWPPQGFGFETNFLFSHFRYQMTMRSGRVPENIGRIWYF</sequence>
<dbReference type="EMBL" id="QGLF01000002">
    <property type="protein sequence ID" value="PWR21899.1"/>
    <property type="molecule type" value="Genomic_DNA"/>
</dbReference>
<evidence type="ECO:0000313" key="1">
    <source>
        <dbReference type="EMBL" id="PWR21899.1"/>
    </source>
</evidence>
<accession>A0A317E4I0</accession>
<reference evidence="2" key="1">
    <citation type="submission" date="2018-05" db="EMBL/GenBank/DDBJ databases">
        <title>Zavarzinia sp. HR-AS.</title>
        <authorList>
            <person name="Lee Y."/>
            <person name="Jeon C.O."/>
        </authorList>
    </citation>
    <scope>NUCLEOTIDE SEQUENCE [LARGE SCALE GENOMIC DNA]</scope>
    <source>
        <strain evidence="2">DSM 1231</strain>
    </source>
</reference>